<sequence length="580" mass="65434">MAAHSKEEANGTVRSKRSMGEPLSFGSITAHFKTAAQTGRSRKPRAESEWSRCQPAQCDCCHDPPPSHKNERKMPGADEELESSFVLLQTLHMSYTKGNNCLQEVLHLHKISLKRRCECVTEGIGETGSRTLLNRIYTELHITEGHEVRQPETTSTTKTLHDAPIKVHDIFKASPDQQRHIRVVLTNGVAGAGKTFLLQKFSLDWAEGLENQDVGVLVVLSFRELNLIRDEQYSLLRLLQVFHPTLQKVTAEQLAVCKLLFIFDGLDESKLSLDFNNRGVVSEVTQKSSVDVLLTNLIKGNLLPSALVWITSRTAAAKQIPPTCVDRVTELRGFTDAQKDEYFRRRFSDEQLSSRIVSYIKASRSIHIMCQIPVFCWITATVLDHMLTKNIKEDLSKTLTNIYSQFVMVQTRRRKHKYEDGHKTSPAEPTKGYKKILLKLGKLAFGHLEKGNIFYREDLEQCGLDVTEASVYSGVCTEIFKGDGVIFRKTVYGFVDLSIQEFLAAVYIFHCYTNNNKQTLETFLGKSLGRSLTSKPSLDIFLRKAMDKSMKSANGHRDLFVRFLVGLSLDSNQNLLGGLL</sequence>
<dbReference type="InterPro" id="IPR029495">
    <property type="entry name" value="NACHT-assoc"/>
</dbReference>
<dbReference type="GO" id="GO:0005524">
    <property type="term" value="F:ATP binding"/>
    <property type="evidence" value="ECO:0007669"/>
    <property type="project" value="UniProtKB-KW"/>
</dbReference>
<keyword evidence="10" id="KW-1185">Reference proteome</keyword>
<dbReference type="InterPro" id="IPR041267">
    <property type="entry name" value="NLRP_HD2"/>
</dbReference>
<dbReference type="GO" id="GO:0005737">
    <property type="term" value="C:cytoplasm"/>
    <property type="evidence" value="ECO:0007669"/>
    <property type="project" value="UniProtKB-SubCell"/>
</dbReference>
<evidence type="ECO:0000256" key="4">
    <source>
        <dbReference type="ARBA" id="ARBA00022737"/>
    </source>
</evidence>
<keyword evidence="6" id="KW-0067">ATP-binding</keyword>
<keyword evidence="3" id="KW-0433">Leucine-rich repeat</keyword>
<evidence type="ECO:0000256" key="2">
    <source>
        <dbReference type="ARBA" id="ARBA00022490"/>
    </source>
</evidence>
<gene>
    <name evidence="9" type="ORF">Q5P01_002929</name>
</gene>
<dbReference type="InterPro" id="IPR027417">
    <property type="entry name" value="P-loop_NTPase"/>
</dbReference>
<comment type="caution">
    <text evidence="9">The sequence shown here is derived from an EMBL/GenBank/DDBJ whole genome shotgun (WGS) entry which is preliminary data.</text>
</comment>
<evidence type="ECO:0000256" key="6">
    <source>
        <dbReference type="ARBA" id="ARBA00022840"/>
    </source>
</evidence>
<dbReference type="InterPro" id="IPR051261">
    <property type="entry name" value="NLR"/>
</dbReference>
<dbReference type="AlphaFoldDB" id="A0AA88NTM8"/>
<accession>A0AA88NTM8</accession>
<dbReference type="InterPro" id="IPR041075">
    <property type="entry name" value="NOD1/2_WH"/>
</dbReference>
<keyword evidence="5" id="KW-0547">Nucleotide-binding</keyword>
<dbReference type="Pfam" id="PF17776">
    <property type="entry name" value="NLRC4_HD2"/>
    <property type="match status" value="1"/>
</dbReference>
<name>A0AA88NTM8_CHASR</name>
<dbReference type="EMBL" id="JAUPFM010000001">
    <property type="protein sequence ID" value="KAK2863396.1"/>
    <property type="molecule type" value="Genomic_DNA"/>
</dbReference>
<dbReference type="Pfam" id="PF17779">
    <property type="entry name" value="WHD_NOD2"/>
    <property type="match status" value="1"/>
</dbReference>
<protein>
    <recommendedName>
        <fullName evidence="8">NACHT domain-containing protein</fullName>
    </recommendedName>
</protein>
<organism evidence="9 10">
    <name type="scientific">Channa striata</name>
    <name type="common">Snakehead murrel</name>
    <name type="synonym">Ophicephalus striatus</name>
    <dbReference type="NCBI Taxonomy" id="64152"/>
    <lineage>
        <taxon>Eukaryota</taxon>
        <taxon>Metazoa</taxon>
        <taxon>Chordata</taxon>
        <taxon>Craniata</taxon>
        <taxon>Vertebrata</taxon>
        <taxon>Euteleostomi</taxon>
        <taxon>Actinopterygii</taxon>
        <taxon>Neopterygii</taxon>
        <taxon>Teleostei</taxon>
        <taxon>Neoteleostei</taxon>
        <taxon>Acanthomorphata</taxon>
        <taxon>Anabantaria</taxon>
        <taxon>Anabantiformes</taxon>
        <taxon>Channoidei</taxon>
        <taxon>Channidae</taxon>
        <taxon>Channa</taxon>
    </lineage>
</organism>
<dbReference type="Pfam" id="PF14484">
    <property type="entry name" value="FISNA"/>
    <property type="match status" value="1"/>
</dbReference>
<feature type="region of interest" description="Disordered" evidence="7">
    <location>
        <begin position="1"/>
        <end position="49"/>
    </location>
</feature>
<comment type="subcellular location">
    <subcellularLocation>
        <location evidence="1">Cytoplasm</location>
    </subcellularLocation>
</comment>
<feature type="domain" description="NACHT" evidence="8">
    <location>
        <begin position="182"/>
        <end position="316"/>
    </location>
</feature>
<evidence type="ECO:0000259" key="8">
    <source>
        <dbReference type="PROSITE" id="PS50837"/>
    </source>
</evidence>
<evidence type="ECO:0000256" key="3">
    <source>
        <dbReference type="ARBA" id="ARBA00022614"/>
    </source>
</evidence>
<evidence type="ECO:0000313" key="10">
    <source>
        <dbReference type="Proteomes" id="UP001187415"/>
    </source>
</evidence>
<dbReference type="Gene3D" id="3.40.50.300">
    <property type="entry name" value="P-loop containing nucleotide triphosphate hydrolases"/>
    <property type="match status" value="1"/>
</dbReference>
<dbReference type="PROSITE" id="PS50837">
    <property type="entry name" value="NACHT"/>
    <property type="match status" value="1"/>
</dbReference>
<dbReference type="FunFam" id="3.40.50.300:FF:001524">
    <property type="entry name" value="Si:dkey-126g1.7"/>
    <property type="match status" value="1"/>
</dbReference>
<evidence type="ECO:0000256" key="1">
    <source>
        <dbReference type="ARBA" id="ARBA00004496"/>
    </source>
</evidence>
<evidence type="ECO:0000256" key="5">
    <source>
        <dbReference type="ARBA" id="ARBA00022741"/>
    </source>
</evidence>
<dbReference type="PANTHER" id="PTHR24106">
    <property type="entry name" value="NACHT, LRR AND CARD DOMAINS-CONTAINING"/>
    <property type="match status" value="1"/>
</dbReference>
<keyword evidence="4" id="KW-0677">Repeat</keyword>
<dbReference type="Pfam" id="PF05729">
    <property type="entry name" value="NACHT"/>
    <property type="match status" value="1"/>
</dbReference>
<dbReference type="InterPro" id="IPR007111">
    <property type="entry name" value="NACHT_NTPase"/>
</dbReference>
<dbReference type="Proteomes" id="UP001187415">
    <property type="component" value="Unassembled WGS sequence"/>
</dbReference>
<reference evidence="9" key="1">
    <citation type="submission" date="2023-07" db="EMBL/GenBank/DDBJ databases">
        <title>Chromosome-level Genome Assembly of Striped Snakehead (Channa striata).</title>
        <authorList>
            <person name="Liu H."/>
        </authorList>
    </citation>
    <scope>NUCLEOTIDE SEQUENCE</scope>
    <source>
        <strain evidence="9">Gz</strain>
        <tissue evidence="9">Muscle</tissue>
    </source>
</reference>
<keyword evidence="2" id="KW-0963">Cytoplasm</keyword>
<evidence type="ECO:0000313" key="9">
    <source>
        <dbReference type="EMBL" id="KAK2863396.1"/>
    </source>
</evidence>
<dbReference type="SMART" id="SM01288">
    <property type="entry name" value="FISNA"/>
    <property type="match status" value="1"/>
</dbReference>
<evidence type="ECO:0000256" key="7">
    <source>
        <dbReference type="SAM" id="MobiDB-lite"/>
    </source>
</evidence>
<proteinExistence type="predicted"/>